<dbReference type="RefSeq" id="WP_063259659.1">
    <property type="nucleotide sequence ID" value="NZ_LJKE01000015.1"/>
</dbReference>
<gene>
    <name evidence="4" type="ORF">B4088_0430</name>
</gene>
<keyword evidence="1" id="KW-0378">Hydrolase</keyword>
<feature type="chain" id="PRO_5007838552" evidence="2">
    <location>
        <begin position="24"/>
        <end position="629"/>
    </location>
</feature>
<comment type="caution">
    <text evidence="4">The sequence shown here is derived from an EMBL/GenBank/DDBJ whole genome shotgun (WGS) entry which is preliminary data.</text>
</comment>
<dbReference type="Gene3D" id="2.30.30.40">
    <property type="entry name" value="SH3 Domains"/>
    <property type="match status" value="1"/>
</dbReference>
<dbReference type="InterPro" id="IPR002901">
    <property type="entry name" value="MGlyc_endo_b_GlcNAc-like_dom"/>
</dbReference>
<dbReference type="PANTHER" id="PTHR33308:SF9">
    <property type="entry name" value="PEPTIDOGLYCAN HYDROLASE FLGJ"/>
    <property type="match status" value="1"/>
</dbReference>
<evidence type="ECO:0000259" key="3">
    <source>
        <dbReference type="SMART" id="SM00047"/>
    </source>
</evidence>
<dbReference type="PANTHER" id="PTHR33308">
    <property type="entry name" value="PEPTIDOGLYCAN HYDROLASE FLGJ"/>
    <property type="match status" value="1"/>
</dbReference>
<dbReference type="Proteomes" id="UP000076482">
    <property type="component" value="Unassembled WGS sequence"/>
</dbReference>
<dbReference type="EMBL" id="LJKE01000015">
    <property type="protein sequence ID" value="KZD71969.1"/>
    <property type="molecule type" value="Genomic_DNA"/>
</dbReference>
<feature type="signal peptide" evidence="2">
    <location>
        <begin position="1"/>
        <end position="23"/>
    </location>
</feature>
<dbReference type="PATRIC" id="fig|1396.535.peg.4181"/>
<dbReference type="SMART" id="SM00047">
    <property type="entry name" value="LYZ2"/>
    <property type="match status" value="1"/>
</dbReference>
<evidence type="ECO:0000256" key="1">
    <source>
        <dbReference type="ARBA" id="ARBA00022801"/>
    </source>
</evidence>
<evidence type="ECO:0000256" key="2">
    <source>
        <dbReference type="SAM" id="SignalP"/>
    </source>
</evidence>
<name>A0A162PH30_BACCE</name>
<evidence type="ECO:0000313" key="4">
    <source>
        <dbReference type="EMBL" id="KZD71969.1"/>
    </source>
</evidence>
<sequence length="629" mass="71021">MKKLIISSALSFTLLGSSLPVSAATGSDYALKGTTLKATNVYSTPAFTNQVLGLSQINKTYTVLSSDIYWSKISYQNKIGYVPRSTLSLPPKEETGKDYWIVLENNHNLYNGTYDASYAYSSLAYQPVSSNTRYGHWFQIDTWLGKKWINTLENKNQILEYKPTQENLYIQGTSYVHWQPFSEYKSPYGIANQTVKVIGKSGNWYRIETWMGPQWIYYVPPTIGTTYQLVDGTTQSFASSSDLFKAFQQASNNAYITENGTITNMKSGFARTTKYTIVYNNSGSAITYLGSNTEMKVTSITDDKVFVSFDGVNGYVPKTNVTLHPYVKNESRSYYMRKNGEWIHYLYNPSTKSHSATLIGKAPSFISENTPVFSNDMNVLDGQAFYSYYTHLSVKSDSVYTASDLDNYIRSQSPDSPLIGSGKDFVAVGKKYGINPLYLLAHAIHESNWGKSKIAQDKHNLFGLGAIDSDPYNSATNFASFQDCIEKLVTDWLLPGYLNPTNWKYFNGGIIGNKSVGMNVKYASDAYWGEKIASHMYRADKYLGMKDYGKYTVAKIPKGTKLYDYNLSTNQLKLVESTTTDRYVTLSRNEDFWTTSGTYVKQIYADNGPNTSYRNFYVDRNTIQPLFVN</sequence>
<reference evidence="4 5" key="1">
    <citation type="submission" date="2015-09" db="EMBL/GenBank/DDBJ databases">
        <title>Bacillus cereus food isolates.</title>
        <authorList>
            <person name="Boekhorst J."/>
        </authorList>
    </citation>
    <scope>NUCLEOTIDE SEQUENCE [LARGE SCALE GENOMIC DNA]</scope>
    <source>
        <strain evidence="4 5">B4088</strain>
    </source>
</reference>
<proteinExistence type="predicted"/>
<feature type="domain" description="Mannosyl-glycoprotein endo-beta-N-acetylglucosamidase-like" evidence="3">
    <location>
        <begin position="415"/>
        <end position="547"/>
    </location>
</feature>
<dbReference type="Gene3D" id="1.10.530.10">
    <property type="match status" value="1"/>
</dbReference>
<dbReference type="GO" id="GO:0004040">
    <property type="term" value="F:amidase activity"/>
    <property type="evidence" value="ECO:0007669"/>
    <property type="project" value="InterPro"/>
</dbReference>
<evidence type="ECO:0000313" key="5">
    <source>
        <dbReference type="Proteomes" id="UP000076482"/>
    </source>
</evidence>
<dbReference type="AlphaFoldDB" id="A0A162PH30"/>
<accession>A0A162PH30</accession>
<dbReference type="InterPro" id="IPR051056">
    <property type="entry name" value="Glycosyl_Hydrolase_73"/>
</dbReference>
<protein>
    <submittedName>
        <fullName evidence="4">Putative endo-beta-N-acetylglucosaminidase</fullName>
    </submittedName>
</protein>
<organism evidence="4 5">
    <name type="scientific">Bacillus cereus</name>
    <dbReference type="NCBI Taxonomy" id="1396"/>
    <lineage>
        <taxon>Bacteria</taxon>
        <taxon>Bacillati</taxon>
        <taxon>Bacillota</taxon>
        <taxon>Bacilli</taxon>
        <taxon>Bacillales</taxon>
        <taxon>Bacillaceae</taxon>
        <taxon>Bacillus</taxon>
        <taxon>Bacillus cereus group</taxon>
    </lineage>
</organism>
<keyword evidence="2" id="KW-0732">Signal</keyword>
<dbReference type="Pfam" id="PF01832">
    <property type="entry name" value="Glucosaminidase"/>
    <property type="match status" value="1"/>
</dbReference>